<keyword evidence="14" id="KW-1185">Reference proteome</keyword>
<proteinExistence type="inferred from homology"/>
<feature type="binding site" evidence="11">
    <location>
        <position position="246"/>
    </location>
    <ligand>
        <name>a purine D-ribonucleoside</name>
        <dbReference type="ChEBI" id="CHEBI:142355"/>
    </ligand>
</feature>
<dbReference type="PIRSF" id="PIRSF000477">
    <property type="entry name" value="PurNPase"/>
    <property type="match status" value="1"/>
</dbReference>
<dbReference type="InterPro" id="IPR011268">
    <property type="entry name" value="Purine_phosphorylase"/>
</dbReference>
<comment type="similarity">
    <text evidence="3 10">Belongs to the PNP/MTAP phosphorylase family.</text>
</comment>
<dbReference type="OrthoDB" id="1523230at2"/>
<reference evidence="13 14" key="1">
    <citation type="submission" date="2019-01" db="EMBL/GenBank/DDBJ databases">
        <title>Draft genome sequence of Cellulomonas takizawaensis strain TKZ-21.</title>
        <authorList>
            <person name="Yamamura H."/>
            <person name="Hayashi T."/>
            <person name="Hamada M."/>
            <person name="Serisawa Y."/>
            <person name="Matsuyama K."/>
            <person name="Nakagawa Y."/>
            <person name="Otoguro M."/>
            <person name="Yanagida F."/>
            <person name="Hayakawa M."/>
        </authorList>
    </citation>
    <scope>NUCLEOTIDE SEQUENCE [LARGE SCALE GENOMIC DNA]</scope>
    <source>
        <strain evidence="13 14">NBRC12680</strain>
    </source>
</reference>
<dbReference type="Proteomes" id="UP000289954">
    <property type="component" value="Unassembled WGS sequence"/>
</dbReference>
<protein>
    <recommendedName>
        <fullName evidence="6 10">Purine nucleoside phosphorylase</fullName>
        <ecNumber evidence="5 10">2.4.2.1</ecNumber>
    </recommendedName>
    <alternativeName>
        <fullName evidence="10">Inosine-guanosine phosphorylase</fullName>
    </alternativeName>
</protein>
<organism evidence="13 14">
    <name type="scientific">Cellulomonas biazotea</name>
    <dbReference type="NCBI Taxonomy" id="1709"/>
    <lineage>
        <taxon>Bacteria</taxon>
        <taxon>Bacillati</taxon>
        <taxon>Actinomycetota</taxon>
        <taxon>Actinomycetes</taxon>
        <taxon>Micrococcales</taxon>
        <taxon>Cellulomonadaceae</taxon>
        <taxon>Cellulomonas</taxon>
    </lineage>
</organism>
<dbReference type="RefSeq" id="WP_130780770.1">
    <property type="nucleotide sequence ID" value="NZ_BIMR01000077.1"/>
</dbReference>
<comment type="subunit">
    <text evidence="4">Homotrimer.</text>
</comment>
<comment type="caution">
    <text evidence="13">The sequence shown here is derived from an EMBL/GenBank/DDBJ whole genome shotgun (WGS) entry which is preliminary data.</text>
</comment>
<feature type="binding site" evidence="11">
    <location>
        <begin position="103"/>
        <end position="105"/>
    </location>
    <ligand>
        <name>phosphate</name>
        <dbReference type="ChEBI" id="CHEBI:43474"/>
    </ligand>
</feature>
<gene>
    <name evidence="13" type="ORF">CBZ_12260</name>
</gene>
<dbReference type="UniPathway" id="UPA00606"/>
<dbReference type="InterPro" id="IPR018099">
    <property type="entry name" value="Purine_phosphorylase-2_CS"/>
</dbReference>
<evidence type="ECO:0000256" key="8">
    <source>
        <dbReference type="ARBA" id="ARBA00022679"/>
    </source>
</evidence>
<evidence type="ECO:0000256" key="9">
    <source>
        <dbReference type="ARBA" id="ARBA00048556"/>
    </source>
</evidence>
<sequence length="283" mass="28793">MTDVTAVPDLDDPATDPFDVARAAAAAIAEATGVAHHDVALVLGSGWGGAADLLGETVAELASTDVPGFSAAAVVGHVGTIRSIRIEGEAGAAPKHALVLGSRTHLYEGRGVRRVVHGVRTAAAAGVKTLVLTNGCGGLNPAWGPGTPVLIRDHINLTATSPLEGATFVDLTDLYSSRLRDVARSVDPTLDEGVYVQFPGPHYETPAEVAMAGRIGGDLVGMSTTLEAIAARHAGLEILGVSLVTNFGAGISEQPLSHAEVLEAGAAAGPRISAFLADVVRRV</sequence>
<keyword evidence="7 10" id="KW-0328">Glycosyltransferase</keyword>
<evidence type="ECO:0000256" key="2">
    <source>
        <dbReference type="ARBA" id="ARBA00005058"/>
    </source>
</evidence>
<dbReference type="NCBIfam" id="NF006054">
    <property type="entry name" value="PRK08202.1"/>
    <property type="match status" value="1"/>
</dbReference>
<evidence type="ECO:0000256" key="6">
    <source>
        <dbReference type="ARBA" id="ARBA00013834"/>
    </source>
</evidence>
<dbReference type="SUPFAM" id="SSF53167">
    <property type="entry name" value="Purine and uridine phosphorylases"/>
    <property type="match status" value="1"/>
</dbReference>
<evidence type="ECO:0000313" key="13">
    <source>
        <dbReference type="EMBL" id="GCE76170.1"/>
    </source>
</evidence>
<evidence type="ECO:0000256" key="4">
    <source>
        <dbReference type="ARBA" id="ARBA00011233"/>
    </source>
</evidence>
<evidence type="ECO:0000256" key="11">
    <source>
        <dbReference type="PIRSR" id="PIRSR000477-2"/>
    </source>
</evidence>
<dbReference type="InterPro" id="IPR000845">
    <property type="entry name" value="Nucleoside_phosphorylase_d"/>
</dbReference>
<dbReference type="GO" id="GO:0005737">
    <property type="term" value="C:cytoplasm"/>
    <property type="evidence" value="ECO:0007669"/>
    <property type="project" value="TreeGrafter"/>
</dbReference>
<name>A0A402DPV6_9CELL</name>
<dbReference type="InterPro" id="IPR011269">
    <property type="entry name" value="PUNP"/>
</dbReference>
<comment type="function">
    <text evidence="1">The purine nucleoside phosphorylases catalyze the phosphorolytic breakdown of the N-glycosidic bond in the beta-(deoxy)ribonucleoside molecules, with the formation of the corresponding free purine bases and pentose-1-phosphate. Cleaves guanosine, inosine, 2'-deoxyguanosine and 2'-deoxyinosine.</text>
</comment>
<dbReference type="PANTHER" id="PTHR11904">
    <property type="entry name" value="METHYLTHIOADENOSINE/PURINE NUCLEOSIDE PHOSPHORYLASE"/>
    <property type="match status" value="1"/>
</dbReference>
<dbReference type="PANTHER" id="PTHR11904:SF9">
    <property type="entry name" value="PURINE NUCLEOSIDE PHOSPHORYLASE-RELATED"/>
    <property type="match status" value="1"/>
</dbReference>
<dbReference type="GO" id="GO:0009116">
    <property type="term" value="P:nucleoside metabolic process"/>
    <property type="evidence" value="ECO:0007669"/>
    <property type="project" value="UniProtKB-UniRule"/>
</dbReference>
<accession>A0A402DPV6</accession>
<dbReference type="GO" id="GO:0004731">
    <property type="term" value="F:purine-nucleoside phosphorylase activity"/>
    <property type="evidence" value="ECO:0007669"/>
    <property type="project" value="UniProtKB-UniRule"/>
</dbReference>
<dbReference type="AlphaFoldDB" id="A0A402DPV6"/>
<evidence type="ECO:0000259" key="12">
    <source>
        <dbReference type="Pfam" id="PF01048"/>
    </source>
</evidence>
<keyword evidence="8 10" id="KW-0808">Transferase</keyword>
<feature type="domain" description="Nucleoside phosphorylase" evidence="12">
    <location>
        <begin position="39"/>
        <end position="281"/>
    </location>
</feature>
<dbReference type="NCBIfam" id="TIGR01697">
    <property type="entry name" value="PNPH-PUNA-XAPA"/>
    <property type="match status" value="1"/>
</dbReference>
<feature type="binding site" evidence="11">
    <location>
        <position position="223"/>
    </location>
    <ligand>
        <name>phosphate</name>
        <dbReference type="ChEBI" id="CHEBI:43474"/>
    </ligand>
</feature>
<comment type="catalytic activity">
    <reaction evidence="9">
        <text>a purine 2'-deoxy-D-ribonucleoside + phosphate = a purine nucleobase + 2-deoxy-alpha-D-ribose 1-phosphate</text>
        <dbReference type="Rhea" id="RHEA:36431"/>
        <dbReference type="ChEBI" id="CHEBI:26386"/>
        <dbReference type="ChEBI" id="CHEBI:43474"/>
        <dbReference type="ChEBI" id="CHEBI:57259"/>
        <dbReference type="ChEBI" id="CHEBI:142361"/>
        <dbReference type="EC" id="2.4.2.1"/>
    </reaction>
</comment>
<evidence type="ECO:0000256" key="1">
    <source>
        <dbReference type="ARBA" id="ARBA00002678"/>
    </source>
</evidence>
<dbReference type="Gene3D" id="3.40.50.1580">
    <property type="entry name" value="Nucleoside phosphorylase domain"/>
    <property type="match status" value="1"/>
</dbReference>
<evidence type="ECO:0000313" key="14">
    <source>
        <dbReference type="Proteomes" id="UP000289954"/>
    </source>
</evidence>
<dbReference type="CDD" id="cd09009">
    <property type="entry name" value="PNP-EcPNPII_like"/>
    <property type="match status" value="1"/>
</dbReference>
<dbReference type="InterPro" id="IPR035994">
    <property type="entry name" value="Nucleoside_phosphorylase_sf"/>
</dbReference>
<evidence type="ECO:0000256" key="3">
    <source>
        <dbReference type="ARBA" id="ARBA00006751"/>
    </source>
</evidence>
<dbReference type="Pfam" id="PF01048">
    <property type="entry name" value="PNP_UDP_1"/>
    <property type="match status" value="1"/>
</dbReference>
<dbReference type="EC" id="2.4.2.1" evidence="5 10"/>
<feature type="binding site" evidence="11">
    <location>
        <position position="45"/>
    </location>
    <ligand>
        <name>phosphate</name>
        <dbReference type="ChEBI" id="CHEBI:43474"/>
    </ligand>
</feature>
<dbReference type="EMBL" id="BIMR01000077">
    <property type="protein sequence ID" value="GCE76170.1"/>
    <property type="molecule type" value="Genomic_DNA"/>
</dbReference>
<comment type="pathway">
    <text evidence="2 10">Purine metabolism; purine nucleoside salvage.</text>
</comment>
<evidence type="ECO:0000256" key="5">
    <source>
        <dbReference type="ARBA" id="ARBA00011886"/>
    </source>
</evidence>
<evidence type="ECO:0000256" key="10">
    <source>
        <dbReference type="PIRNR" id="PIRNR000477"/>
    </source>
</evidence>
<feature type="binding site" evidence="11">
    <location>
        <position position="204"/>
    </location>
    <ligand>
        <name>a purine D-ribonucleoside</name>
        <dbReference type="ChEBI" id="CHEBI:142355"/>
    </ligand>
</feature>
<dbReference type="NCBIfam" id="TIGR01698">
    <property type="entry name" value="PUNP"/>
    <property type="match status" value="1"/>
</dbReference>
<evidence type="ECO:0000256" key="7">
    <source>
        <dbReference type="ARBA" id="ARBA00022676"/>
    </source>
</evidence>
<feature type="binding site" evidence="11">
    <location>
        <position position="135"/>
    </location>
    <ligand>
        <name>phosphate</name>
        <dbReference type="ChEBI" id="CHEBI:43474"/>
    </ligand>
</feature>
<feature type="binding site" evidence="11">
    <location>
        <position position="77"/>
    </location>
    <ligand>
        <name>phosphate</name>
        <dbReference type="ChEBI" id="CHEBI:43474"/>
    </ligand>
</feature>
<dbReference type="PROSITE" id="PS01240">
    <property type="entry name" value="PNP_MTAP_2"/>
    <property type="match status" value="1"/>
</dbReference>